<comment type="caution">
    <text evidence="4">The sequence shown here is derived from an EMBL/GenBank/DDBJ whole genome shotgun (WGS) entry which is preliminary data.</text>
</comment>
<proteinExistence type="predicted"/>
<evidence type="ECO:0000259" key="3">
    <source>
        <dbReference type="PROSITE" id="PS51462"/>
    </source>
</evidence>
<dbReference type="PATRIC" id="fig|1619044.3.peg.1203"/>
<dbReference type="GO" id="GO:0019693">
    <property type="term" value="P:ribose phosphate metabolic process"/>
    <property type="evidence" value="ECO:0007669"/>
    <property type="project" value="TreeGrafter"/>
</dbReference>
<dbReference type="InterPro" id="IPR000086">
    <property type="entry name" value="NUDIX_hydrolase_dom"/>
</dbReference>
<dbReference type="Gene3D" id="3.90.79.10">
    <property type="entry name" value="Nucleoside Triphosphate Pyrophosphohydrolase"/>
    <property type="match status" value="1"/>
</dbReference>
<dbReference type="SUPFAM" id="SSF55811">
    <property type="entry name" value="Nudix"/>
    <property type="match status" value="1"/>
</dbReference>
<evidence type="ECO:0000313" key="5">
    <source>
        <dbReference type="Proteomes" id="UP000033870"/>
    </source>
</evidence>
<feature type="domain" description="Nudix hydrolase" evidence="3">
    <location>
        <begin position="1"/>
        <end position="122"/>
    </location>
</feature>
<dbReference type="InterPro" id="IPR015797">
    <property type="entry name" value="NUDIX_hydrolase-like_dom_sf"/>
</dbReference>
<organism evidence="4 5">
    <name type="scientific">Candidatus Magasanikbacteria bacterium GW2011_GWA2_56_11</name>
    <dbReference type="NCBI Taxonomy" id="1619044"/>
    <lineage>
        <taxon>Bacteria</taxon>
        <taxon>Candidatus Magasanikiibacteriota</taxon>
    </lineage>
</organism>
<dbReference type="Proteomes" id="UP000033870">
    <property type="component" value="Unassembled WGS sequence"/>
</dbReference>
<dbReference type="Pfam" id="PF00293">
    <property type="entry name" value="NUDIX"/>
    <property type="match status" value="1"/>
</dbReference>
<sequence>MVFALTAKEEVIVNRQHNIHLGRRLWELPAGCMETETPLAAAKRELREETGYTAGRWLKLKSLHLGKWSLGRAHFYLALGARKTHEQELEESEDIVVERIPLARYPALLADGTISSTLCHGASYEALACLESLGYRTARQKLKSGQGKSANRRRALGH</sequence>
<accession>A0A0G1YE30</accession>
<reference evidence="4 5" key="1">
    <citation type="journal article" date="2015" name="Nature">
        <title>rRNA introns, odd ribosomes, and small enigmatic genomes across a large radiation of phyla.</title>
        <authorList>
            <person name="Brown C.T."/>
            <person name="Hug L.A."/>
            <person name="Thomas B.C."/>
            <person name="Sharon I."/>
            <person name="Castelle C.J."/>
            <person name="Singh A."/>
            <person name="Wilkins M.J."/>
            <person name="Williams K.H."/>
            <person name="Banfield J.F."/>
        </authorList>
    </citation>
    <scope>NUCLEOTIDE SEQUENCE [LARGE SCALE GENOMIC DNA]</scope>
</reference>
<dbReference type="PANTHER" id="PTHR11839:SF18">
    <property type="entry name" value="NUDIX HYDROLASE DOMAIN-CONTAINING PROTEIN"/>
    <property type="match status" value="1"/>
</dbReference>
<gene>
    <name evidence="4" type="ORF">UY92_C0017G0004</name>
</gene>
<dbReference type="GO" id="GO:0006753">
    <property type="term" value="P:nucleoside phosphate metabolic process"/>
    <property type="evidence" value="ECO:0007669"/>
    <property type="project" value="TreeGrafter"/>
</dbReference>
<dbReference type="AlphaFoldDB" id="A0A0G1YE30"/>
<evidence type="ECO:0000256" key="2">
    <source>
        <dbReference type="ARBA" id="ARBA00022801"/>
    </source>
</evidence>
<dbReference type="GO" id="GO:0005829">
    <property type="term" value="C:cytosol"/>
    <property type="evidence" value="ECO:0007669"/>
    <property type="project" value="TreeGrafter"/>
</dbReference>
<keyword evidence="2 4" id="KW-0378">Hydrolase</keyword>
<comment type="cofactor">
    <cofactor evidence="1">
        <name>Mg(2+)</name>
        <dbReference type="ChEBI" id="CHEBI:18420"/>
    </cofactor>
</comment>
<protein>
    <submittedName>
        <fullName evidence="4">NUDIX hydrolase</fullName>
    </submittedName>
</protein>
<dbReference type="STRING" id="1619044.UY92_C0017G0004"/>
<dbReference type="GO" id="GO:0016787">
    <property type="term" value="F:hydrolase activity"/>
    <property type="evidence" value="ECO:0007669"/>
    <property type="project" value="UniProtKB-KW"/>
</dbReference>
<dbReference type="PROSITE" id="PS51462">
    <property type="entry name" value="NUDIX"/>
    <property type="match status" value="1"/>
</dbReference>
<evidence type="ECO:0000313" key="4">
    <source>
        <dbReference type="EMBL" id="KKW41501.1"/>
    </source>
</evidence>
<dbReference type="CDD" id="cd03424">
    <property type="entry name" value="NUDIX_ADPRase_Nudt5_UGPPase_Nudt14"/>
    <property type="match status" value="1"/>
</dbReference>
<name>A0A0G1YE30_9BACT</name>
<dbReference type="PANTHER" id="PTHR11839">
    <property type="entry name" value="UDP/ADP-SUGAR PYROPHOSPHATASE"/>
    <property type="match status" value="1"/>
</dbReference>
<evidence type="ECO:0000256" key="1">
    <source>
        <dbReference type="ARBA" id="ARBA00001946"/>
    </source>
</evidence>
<dbReference type="EMBL" id="LCRX01000017">
    <property type="protein sequence ID" value="KKW41501.1"/>
    <property type="molecule type" value="Genomic_DNA"/>
</dbReference>